<keyword evidence="1" id="KW-0862">Zinc</keyword>
<proteinExistence type="predicted"/>
<dbReference type="EMBL" id="JAUHHV010000007">
    <property type="protein sequence ID" value="KAK1419973.1"/>
    <property type="molecule type" value="Genomic_DNA"/>
</dbReference>
<sequence>MPNETSPSGSKDKEIIIHKETSSTTHFSCPILKPINYTVWAIRMKTILKANGLWDMIEPSPDTQTDEKKDMSATAYLFQALPEDMILQVASCKNAKEIWEALQKRHVGVDLVQKARLQTLKTEFEMLRMKEEDTIDSFTDKLSSIVTKVSGVGSTFDQPTLVRKLLSSVPKKFVQIVATIEQFIDIETTTLDEIIGRLKAFEERTNLLNKDLVDNQDKLLFTRQDKNNGQERRFGNRGQGRFNSSQENWRDKRFMHEERKEDGGDDSTSQNTYRNRNNNYDKGKKFTRDISKVKCYNCNRFGHYASDCPKPNQRKEESNLMLEDEEPTLLMAITEDKDDEENIFSDKEEENEKERNYWNALLEYFKDEEPEWSDILIERIHENQEVLTKRQDGDQVSLCDEEKECIEHVETSSKEALSPKNKVVKNTKTSHNKKKIEAVRDLQSRNKPVNVQKDFVQPKGEVAQRKNEDIGKTVRDQDQAHVTTNEVKDAGKQGKKPKINDKGLLQNALG</sequence>
<dbReference type="GO" id="GO:0008270">
    <property type="term" value="F:zinc ion binding"/>
    <property type="evidence" value="ECO:0007669"/>
    <property type="project" value="UniProtKB-KW"/>
</dbReference>
<feature type="compositionally biased region" description="Basic and acidic residues" evidence="2">
    <location>
        <begin position="248"/>
        <end position="262"/>
    </location>
</feature>
<evidence type="ECO:0000256" key="2">
    <source>
        <dbReference type="SAM" id="MobiDB-lite"/>
    </source>
</evidence>
<reference evidence="4" key="1">
    <citation type="journal article" date="2023" name="bioRxiv">
        <title>Improved chromosome-level genome assembly for marigold (Tagetes erecta).</title>
        <authorList>
            <person name="Jiang F."/>
            <person name="Yuan L."/>
            <person name="Wang S."/>
            <person name="Wang H."/>
            <person name="Xu D."/>
            <person name="Wang A."/>
            <person name="Fan W."/>
        </authorList>
    </citation>
    <scope>NUCLEOTIDE SEQUENCE</scope>
    <source>
        <strain evidence="4">WSJ</strain>
        <tissue evidence="4">Leaf</tissue>
    </source>
</reference>
<evidence type="ECO:0000313" key="5">
    <source>
        <dbReference type="Proteomes" id="UP001229421"/>
    </source>
</evidence>
<protein>
    <recommendedName>
        <fullName evidence="3">CCHC-type domain-containing protein</fullName>
    </recommendedName>
</protein>
<dbReference type="SMART" id="SM00343">
    <property type="entry name" value="ZnF_C2HC"/>
    <property type="match status" value="1"/>
</dbReference>
<evidence type="ECO:0000256" key="1">
    <source>
        <dbReference type="PROSITE-ProRule" id="PRU00047"/>
    </source>
</evidence>
<gene>
    <name evidence="4" type="ORF">QVD17_29443</name>
</gene>
<feature type="compositionally biased region" description="Basic and acidic residues" evidence="2">
    <location>
        <begin position="223"/>
        <end position="234"/>
    </location>
</feature>
<accession>A0AAD8NT18</accession>
<keyword evidence="1" id="KW-0863">Zinc-finger</keyword>
<keyword evidence="5" id="KW-1185">Reference proteome</keyword>
<name>A0AAD8NT18_TARER</name>
<dbReference type="SUPFAM" id="SSF57756">
    <property type="entry name" value="Retrovirus zinc finger-like domains"/>
    <property type="match status" value="1"/>
</dbReference>
<comment type="caution">
    <text evidence="4">The sequence shown here is derived from an EMBL/GenBank/DDBJ whole genome shotgun (WGS) entry which is preliminary data.</text>
</comment>
<evidence type="ECO:0000259" key="3">
    <source>
        <dbReference type="PROSITE" id="PS50158"/>
    </source>
</evidence>
<organism evidence="4 5">
    <name type="scientific">Tagetes erecta</name>
    <name type="common">African marigold</name>
    <dbReference type="NCBI Taxonomy" id="13708"/>
    <lineage>
        <taxon>Eukaryota</taxon>
        <taxon>Viridiplantae</taxon>
        <taxon>Streptophyta</taxon>
        <taxon>Embryophyta</taxon>
        <taxon>Tracheophyta</taxon>
        <taxon>Spermatophyta</taxon>
        <taxon>Magnoliopsida</taxon>
        <taxon>eudicotyledons</taxon>
        <taxon>Gunneridae</taxon>
        <taxon>Pentapetalae</taxon>
        <taxon>asterids</taxon>
        <taxon>campanulids</taxon>
        <taxon>Asterales</taxon>
        <taxon>Asteraceae</taxon>
        <taxon>Asteroideae</taxon>
        <taxon>Heliantheae alliance</taxon>
        <taxon>Tageteae</taxon>
        <taxon>Tagetes</taxon>
    </lineage>
</organism>
<dbReference type="AlphaFoldDB" id="A0AAD8NT18"/>
<dbReference type="PROSITE" id="PS50158">
    <property type="entry name" value="ZF_CCHC"/>
    <property type="match status" value="1"/>
</dbReference>
<dbReference type="Gene3D" id="4.10.60.10">
    <property type="entry name" value="Zinc finger, CCHC-type"/>
    <property type="match status" value="1"/>
</dbReference>
<keyword evidence="1" id="KW-0479">Metal-binding</keyword>
<feature type="region of interest" description="Disordered" evidence="2">
    <location>
        <begin position="459"/>
        <end position="510"/>
    </location>
</feature>
<dbReference type="InterPro" id="IPR001878">
    <property type="entry name" value="Znf_CCHC"/>
</dbReference>
<dbReference type="PANTHER" id="PTHR35317">
    <property type="entry name" value="OS04G0629600 PROTEIN"/>
    <property type="match status" value="1"/>
</dbReference>
<dbReference type="Proteomes" id="UP001229421">
    <property type="component" value="Unassembled WGS sequence"/>
</dbReference>
<dbReference type="Pfam" id="PF00098">
    <property type="entry name" value="zf-CCHC"/>
    <property type="match status" value="1"/>
</dbReference>
<dbReference type="GO" id="GO:0003676">
    <property type="term" value="F:nucleic acid binding"/>
    <property type="evidence" value="ECO:0007669"/>
    <property type="project" value="InterPro"/>
</dbReference>
<feature type="compositionally biased region" description="Basic and acidic residues" evidence="2">
    <location>
        <begin position="462"/>
        <end position="479"/>
    </location>
</feature>
<feature type="compositionally biased region" description="Polar residues" evidence="2">
    <location>
        <begin position="266"/>
        <end position="278"/>
    </location>
</feature>
<feature type="domain" description="CCHC-type" evidence="3">
    <location>
        <begin position="294"/>
        <end position="310"/>
    </location>
</feature>
<dbReference type="PANTHER" id="PTHR35317:SF38">
    <property type="entry name" value="RNA-DIRECTED DNA POLYMERASE"/>
    <property type="match status" value="1"/>
</dbReference>
<dbReference type="Pfam" id="PF14223">
    <property type="entry name" value="Retrotran_gag_2"/>
    <property type="match status" value="1"/>
</dbReference>
<feature type="region of interest" description="Disordered" evidence="2">
    <location>
        <begin position="223"/>
        <end position="281"/>
    </location>
</feature>
<dbReference type="InterPro" id="IPR036875">
    <property type="entry name" value="Znf_CCHC_sf"/>
</dbReference>
<evidence type="ECO:0000313" key="4">
    <source>
        <dbReference type="EMBL" id="KAK1419973.1"/>
    </source>
</evidence>